<organism evidence="1 2">
    <name type="scientific">Cardiocondyla obscurior</name>
    <dbReference type="NCBI Taxonomy" id="286306"/>
    <lineage>
        <taxon>Eukaryota</taxon>
        <taxon>Metazoa</taxon>
        <taxon>Ecdysozoa</taxon>
        <taxon>Arthropoda</taxon>
        <taxon>Hexapoda</taxon>
        <taxon>Insecta</taxon>
        <taxon>Pterygota</taxon>
        <taxon>Neoptera</taxon>
        <taxon>Endopterygota</taxon>
        <taxon>Hymenoptera</taxon>
        <taxon>Apocrita</taxon>
        <taxon>Aculeata</taxon>
        <taxon>Formicoidea</taxon>
        <taxon>Formicidae</taxon>
        <taxon>Myrmicinae</taxon>
        <taxon>Cardiocondyla</taxon>
    </lineage>
</organism>
<name>A0AAW2EM90_9HYME</name>
<protein>
    <submittedName>
        <fullName evidence="1">Uncharacterized protein</fullName>
    </submittedName>
</protein>
<reference evidence="1 2" key="1">
    <citation type="submission" date="2023-03" db="EMBL/GenBank/DDBJ databases">
        <title>High recombination rates correlate with genetic variation in Cardiocondyla obscurior ants.</title>
        <authorList>
            <person name="Errbii M."/>
        </authorList>
    </citation>
    <scope>NUCLEOTIDE SEQUENCE [LARGE SCALE GENOMIC DNA]</scope>
    <source>
        <strain evidence="1">Alpha-2009</strain>
        <tissue evidence="1">Whole body</tissue>
    </source>
</reference>
<proteinExistence type="predicted"/>
<dbReference type="EMBL" id="JADYXP020000021">
    <property type="protein sequence ID" value="KAL0103489.1"/>
    <property type="molecule type" value="Genomic_DNA"/>
</dbReference>
<comment type="caution">
    <text evidence="1">The sequence shown here is derived from an EMBL/GenBank/DDBJ whole genome shotgun (WGS) entry which is preliminary data.</text>
</comment>
<evidence type="ECO:0000313" key="2">
    <source>
        <dbReference type="Proteomes" id="UP001430953"/>
    </source>
</evidence>
<dbReference type="Proteomes" id="UP001430953">
    <property type="component" value="Unassembled WGS sequence"/>
</dbReference>
<evidence type="ECO:0000313" key="1">
    <source>
        <dbReference type="EMBL" id="KAL0103489.1"/>
    </source>
</evidence>
<keyword evidence="2" id="KW-1185">Reference proteome</keyword>
<dbReference type="AlphaFoldDB" id="A0AAW2EM90"/>
<sequence>MYVNTHVCGWRKYADEVSARECAFRCSSTNRGPFKDTELETQYATHRELSLWRFPDLVSAICPNISMMILPAFLDSDGVHELRRSPEHRSGYVEIQTYSMELRGEANQGGVALFRVALRVIARECACRCSSRNRVKNAIRDASLTLPSTSQISVHDSRGSPEHRSEYVEIQTYRMELRGEANQGGVALFRAARQSNCSRVCLSPFFEKPS</sequence>
<accession>A0AAW2EM90</accession>
<gene>
    <name evidence="1" type="ORF">PUN28_017620</name>
</gene>